<evidence type="ECO:0000256" key="1">
    <source>
        <dbReference type="SAM" id="MobiDB-lite"/>
    </source>
</evidence>
<comment type="caution">
    <text evidence="2">The sequence shown here is derived from an EMBL/GenBank/DDBJ whole genome shotgun (WGS) entry which is preliminary data.</text>
</comment>
<name>A0A4Z2HQD2_9TELE</name>
<feature type="region of interest" description="Disordered" evidence="1">
    <location>
        <begin position="1"/>
        <end position="26"/>
    </location>
</feature>
<proteinExistence type="predicted"/>
<feature type="compositionally biased region" description="Acidic residues" evidence="1">
    <location>
        <begin position="117"/>
        <end position="126"/>
    </location>
</feature>
<dbReference type="Gene3D" id="3.40.50.150">
    <property type="entry name" value="Vaccinia Virus protein VP39"/>
    <property type="match status" value="1"/>
</dbReference>
<dbReference type="InterPro" id="IPR029063">
    <property type="entry name" value="SAM-dependent_MTases_sf"/>
</dbReference>
<accession>A0A4Z2HQD2</accession>
<protein>
    <submittedName>
        <fullName evidence="2">Uncharacterized protein</fullName>
    </submittedName>
</protein>
<evidence type="ECO:0000313" key="2">
    <source>
        <dbReference type="EMBL" id="TNN67791.1"/>
    </source>
</evidence>
<organism evidence="2 3">
    <name type="scientific">Liparis tanakae</name>
    <name type="common">Tanaka's snailfish</name>
    <dbReference type="NCBI Taxonomy" id="230148"/>
    <lineage>
        <taxon>Eukaryota</taxon>
        <taxon>Metazoa</taxon>
        <taxon>Chordata</taxon>
        <taxon>Craniata</taxon>
        <taxon>Vertebrata</taxon>
        <taxon>Euteleostomi</taxon>
        <taxon>Actinopterygii</taxon>
        <taxon>Neopterygii</taxon>
        <taxon>Teleostei</taxon>
        <taxon>Neoteleostei</taxon>
        <taxon>Acanthomorphata</taxon>
        <taxon>Eupercaria</taxon>
        <taxon>Perciformes</taxon>
        <taxon>Cottioidei</taxon>
        <taxon>Cottales</taxon>
        <taxon>Liparidae</taxon>
        <taxon>Liparis</taxon>
    </lineage>
</organism>
<feature type="region of interest" description="Disordered" evidence="1">
    <location>
        <begin position="101"/>
        <end position="126"/>
    </location>
</feature>
<dbReference type="Proteomes" id="UP000314294">
    <property type="component" value="Unassembled WGS sequence"/>
</dbReference>
<dbReference type="AlphaFoldDB" id="A0A4Z2HQD2"/>
<dbReference type="EMBL" id="SRLO01000198">
    <property type="protein sequence ID" value="TNN67791.1"/>
    <property type="molecule type" value="Genomic_DNA"/>
</dbReference>
<reference evidence="2 3" key="1">
    <citation type="submission" date="2019-03" db="EMBL/GenBank/DDBJ databases">
        <title>First draft genome of Liparis tanakae, snailfish: a comprehensive survey of snailfish specific genes.</title>
        <authorList>
            <person name="Kim W."/>
            <person name="Song I."/>
            <person name="Jeong J.-H."/>
            <person name="Kim D."/>
            <person name="Kim S."/>
            <person name="Ryu S."/>
            <person name="Song J.Y."/>
            <person name="Lee S.K."/>
        </authorList>
    </citation>
    <scope>NUCLEOTIDE SEQUENCE [LARGE SCALE GENOMIC DNA]</scope>
    <source>
        <tissue evidence="2">Muscle</tissue>
    </source>
</reference>
<sequence length="134" mass="15303">MTCTHLSSGWDGQHSSAEVPPFSPKANQYGEPVRRCLKPAGRFVSVSFSSPLLRKRLFARSEYDWSIQRSSYVHGFEYYVYVMTKGEELSPEDAALEKTLLEDTESPPAAMVSTQMGDEEDEEEEENFLFNMKF</sequence>
<evidence type="ECO:0000313" key="3">
    <source>
        <dbReference type="Proteomes" id="UP000314294"/>
    </source>
</evidence>
<dbReference type="OrthoDB" id="411785at2759"/>
<gene>
    <name evidence="2" type="ORF">EYF80_021945</name>
</gene>
<keyword evidence="3" id="KW-1185">Reference proteome</keyword>